<feature type="compositionally biased region" description="Basic and acidic residues" evidence="1">
    <location>
        <begin position="309"/>
        <end position="327"/>
    </location>
</feature>
<evidence type="ECO:0000313" key="2">
    <source>
        <dbReference type="EMBL" id="KAK8008592.1"/>
    </source>
</evidence>
<dbReference type="EMBL" id="JAQQWI010000016">
    <property type="protein sequence ID" value="KAK8008592.1"/>
    <property type="molecule type" value="Genomic_DNA"/>
</dbReference>
<feature type="compositionally biased region" description="Low complexity" evidence="1">
    <location>
        <begin position="444"/>
        <end position="469"/>
    </location>
</feature>
<feature type="compositionally biased region" description="Low complexity" evidence="1">
    <location>
        <begin position="142"/>
        <end position="153"/>
    </location>
</feature>
<feature type="region of interest" description="Disordered" evidence="1">
    <location>
        <begin position="300"/>
        <end position="607"/>
    </location>
</feature>
<proteinExistence type="predicted"/>
<feature type="region of interest" description="Disordered" evidence="1">
    <location>
        <begin position="127"/>
        <end position="169"/>
    </location>
</feature>
<evidence type="ECO:0000313" key="3">
    <source>
        <dbReference type="Proteomes" id="UP001396898"/>
    </source>
</evidence>
<name>A0ABR1RDA6_9PEZI</name>
<feature type="compositionally biased region" description="Polar residues" evidence="1">
    <location>
        <begin position="561"/>
        <end position="580"/>
    </location>
</feature>
<feature type="compositionally biased region" description="Basic and acidic residues" evidence="1">
    <location>
        <begin position="413"/>
        <end position="436"/>
    </location>
</feature>
<sequence length="665" mass="72214">MPALAIPDTGLQLESPTNTPSSMPMQAFGLVLNDDVIEDMIRCVQNGQNLELCLGNNPSLRYGNQEHDIKPTPNSCGYDLFLTNPAESASKAQKLPNPTMSIFKSYPSIVPVQSTISVQKVTKAGKGGKASKMLPNGKNAMSSVYSSNSTTRSLPTSPAPNGVMSPSLNPAFTASQQKLEKNKEQRSVIVHELAVRDQTPEHLKGKWGGTESEFKDVLGRVADLINGKWSMKKQFWKELDVWSYEYDSQDERQAAIDNAIKQYDKQRYSSTAPEWERLLKRTDRGKGIVLSKLQDRLAKGNITPVPKAPKAEDAGKNSSDESSKTKGSEAMARSNSQPVASKPKTKVSDRETQAKRLLSNNTKKPAPPKKSAPTSKPKPTDKGGAKKVLSAEFVQDSSSSEDEVPLSASTKSKPAEKTTDRTISKLAEKILEKPKESPAPAPVSKPKAKPVVRAPKAAPAKPSAGTSKAASKRSREEEDSSSSSGAPLAKRLNKTKEALPKPLSNATTSLKHRQSDASQNSRVTASSNVSYKSKNTSPAKSSPLASSPPTNASDFDDDSHGQSQSQRQAARTNGISNGASAVSKKRKDYTRDMEVVQPTKKPRVSPSVLKKAQDFEIYYKRYETLHHELISVRDPPQEDLDKLLKMRARLANLKDAISQEVSGAA</sequence>
<evidence type="ECO:0000256" key="1">
    <source>
        <dbReference type="SAM" id="MobiDB-lite"/>
    </source>
</evidence>
<gene>
    <name evidence="2" type="ORF">PG991_011143</name>
</gene>
<feature type="compositionally biased region" description="Polar residues" evidence="1">
    <location>
        <begin position="516"/>
        <end position="536"/>
    </location>
</feature>
<feature type="compositionally biased region" description="Low complexity" evidence="1">
    <location>
        <begin position="537"/>
        <end position="549"/>
    </location>
</feature>
<keyword evidence="3" id="KW-1185">Reference proteome</keyword>
<reference evidence="2 3" key="1">
    <citation type="submission" date="2023-01" db="EMBL/GenBank/DDBJ databases">
        <title>Analysis of 21 Apiospora genomes using comparative genomics revels a genus with tremendous synthesis potential of carbohydrate active enzymes and secondary metabolites.</title>
        <authorList>
            <person name="Sorensen T."/>
        </authorList>
    </citation>
    <scope>NUCLEOTIDE SEQUENCE [LARGE SCALE GENOMIC DNA]</scope>
    <source>
        <strain evidence="2 3">CBS 20057</strain>
    </source>
</reference>
<feature type="region of interest" description="Disordered" evidence="1">
    <location>
        <begin position="1"/>
        <end position="20"/>
    </location>
</feature>
<accession>A0ABR1RDA6</accession>
<evidence type="ECO:0008006" key="4">
    <source>
        <dbReference type="Google" id="ProtNLM"/>
    </source>
</evidence>
<comment type="caution">
    <text evidence="2">The sequence shown here is derived from an EMBL/GenBank/DDBJ whole genome shotgun (WGS) entry which is preliminary data.</text>
</comment>
<dbReference type="Proteomes" id="UP001396898">
    <property type="component" value="Unassembled WGS sequence"/>
</dbReference>
<protein>
    <recommendedName>
        <fullName evidence="4">RING-type E3 ubiquitin transferase</fullName>
    </recommendedName>
</protein>
<organism evidence="2 3">
    <name type="scientific">Apiospora marii</name>
    <dbReference type="NCBI Taxonomy" id="335849"/>
    <lineage>
        <taxon>Eukaryota</taxon>
        <taxon>Fungi</taxon>
        <taxon>Dikarya</taxon>
        <taxon>Ascomycota</taxon>
        <taxon>Pezizomycotina</taxon>
        <taxon>Sordariomycetes</taxon>
        <taxon>Xylariomycetidae</taxon>
        <taxon>Amphisphaeriales</taxon>
        <taxon>Apiosporaceae</taxon>
        <taxon>Apiospora</taxon>
    </lineage>
</organism>